<proteinExistence type="predicted"/>
<dbReference type="EMBL" id="CP003788">
    <property type="protein sequence ID" value="AFR08437.1"/>
    <property type="molecule type" value="Genomic_DNA"/>
</dbReference>
<gene>
    <name evidence="1" type="ordered locus">B005_5252</name>
</gene>
<protein>
    <submittedName>
        <fullName evidence="1">Uncharacterized protein</fullName>
    </submittedName>
</protein>
<dbReference type="HOGENOM" id="CLU_3219241_0_0_11"/>
<reference evidence="1 2" key="1">
    <citation type="journal article" date="2012" name="J. Bacteriol.">
        <title>Whole-Genome Sequence of Nocardiopsis alba Strain ATCC BAA-2165, Associated with Honeybees.</title>
        <authorList>
            <person name="Qiao J."/>
            <person name="Chen L."/>
            <person name="Li Y."/>
            <person name="Wang J."/>
            <person name="Zhang W."/>
            <person name="Chen S."/>
        </authorList>
    </citation>
    <scope>NUCLEOTIDE SEQUENCE [LARGE SCALE GENOMIC DNA]</scope>
    <source>
        <strain evidence="2">ATCC BAA-2165 / BE74</strain>
    </source>
</reference>
<organism evidence="1 2">
    <name type="scientific">Nocardiopsis alba (strain ATCC BAA-2165 / BE74)</name>
    <dbReference type="NCBI Taxonomy" id="1205910"/>
    <lineage>
        <taxon>Bacteria</taxon>
        <taxon>Bacillati</taxon>
        <taxon>Actinomycetota</taxon>
        <taxon>Actinomycetes</taxon>
        <taxon>Streptosporangiales</taxon>
        <taxon>Nocardiopsidaceae</taxon>
        <taxon>Nocardiopsis</taxon>
    </lineage>
</organism>
<dbReference type="KEGG" id="nal:B005_5252"/>
<evidence type="ECO:0000313" key="2">
    <source>
        <dbReference type="Proteomes" id="UP000003779"/>
    </source>
</evidence>
<sequence>MTMVAISNSRRRVPSPARVALAVTVALGPRTEHRTGPTGRGPLT</sequence>
<dbReference type="AlphaFoldDB" id="J7LD47"/>
<accession>J7LD47</accession>
<dbReference type="STRING" id="1205910.B005_5252"/>
<reference evidence="2" key="2">
    <citation type="submission" date="2012-08" db="EMBL/GenBank/DDBJ databases">
        <title>Whole-genome sequence of Nocardiopsis alba strain ATCC BAA-2165 associated with honeybees.</title>
        <authorList>
            <person name="Qiao J."/>
            <person name="Chen L."/>
            <person name="Li Y."/>
            <person name="Wang J."/>
            <person name="Zhang W."/>
            <person name="Chen S."/>
        </authorList>
    </citation>
    <scope>NUCLEOTIDE SEQUENCE [LARGE SCALE GENOMIC DNA]</scope>
    <source>
        <strain evidence="2">ATCC BAA-2165 / BE74</strain>
    </source>
</reference>
<dbReference type="Proteomes" id="UP000003779">
    <property type="component" value="Chromosome"/>
</dbReference>
<name>J7LD47_NOCAA</name>
<evidence type="ECO:0000313" key="1">
    <source>
        <dbReference type="EMBL" id="AFR08437.1"/>
    </source>
</evidence>